<evidence type="ECO:0000313" key="2">
    <source>
        <dbReference type="Proteomes" id="UP000233551"/>
    </source>
</evidence>
<dbReference type="Proteomes" id="UP000233551">
    <property type="component" value="Unassembled WGS sequence"/>
</dbReference>
<evidence type="ECO:0000313" key="1">
    <source>
        <dbReference type="EMBL" id="PKI68792.1"/>
    </source>
</evidence>
<keyword evidence="2" id="KW-1185">Reference proteome</keyword>
<dbReference type="PANTHER" id="PTHR34370">
    <property type="entry name" value="OS04G0600100 PROTEIN"/>
    <property type="match status" value="1"/>
</dbReference>
<gene>
    <name evidence="1" type="ORF">CRG98_010849</name>
</gene>
<dbReference type="AlphaFoldDB" id="A0A2I0KJV6"/>
<name>A0A2I0KJV6_PUNGR</name>
<organism evidence="1 2">
    <name type="scientific">Punica granatum</name>
    <name type="common">Pomegranate</name>
    <dbReference type="NCBI Taxonomy" id="22663"/>
    <lineage>
        <taxon>Eukaryota</taxon>
        <taxon>Viridiplantae</taxon>
        <taxon>Streptophyta</taxon>
        <taxon>Embryophyta</taxon>
        <taxon>Tracheophyta</taxon>
        <taxon>Spermatophyta</taxon>
        <taxon>Magnoliopsida</taxon>
        <taxon>eudicotyledons</taxon>
        <taxon>Gunneridae</taxon>
        <taxon>Pentapetalae</taxon>
        <taxon>rosids</taxon>
        <taxon>malvids</taxon>
        <taxon>Myrtales</taxon>
        <taxon>Lythraceae</taxon>
        <taxon>Punica</taxon>
    </lineage>
</organism>
<reference evidence="1 2" key="1">
    <citation type="submission" date="2017-11" db="EMBL/GenBank/DDBJ databases">
        <title>De-novo sequencing of pomegranate (Punica granatum L.) genome.</title>
        <authorList>
            <person name="Akparov Z."/>
            <person name="Amiraslanov A."/>
            <person name="Hajiyeva S."/>
            <person name="Abbasov M."/>
            <person name="Kaur K."/>
            <person name="Hamwieh A."/>
            <person name="Solovyev V."/>
            <person name="Salamov A."/>
            <person name="Braich B."/>
            <person name="Kosarev P."/>
            <person name="Mahmoud A."/>
            <person name="Hajiyev E."/>
            <person name="Babayeva S."/>
            <person name="Izzatullayeva V."/>
            <person name="Mammadov A."/>
            <person name="Mammadov A."/>
            <person name="Sharifova S."/>
            <person name="Ojaghi J."/>
            <person name="Eynullazada K."/>
            <person name="Bayramov B."/>
            <person name="Abdulazimova A."/>
            <person name="Shahmuradov I."/>
        </authorList>
    </citation>
    <scope>NUCLEOTIDE SEQUENCE [LARGE SCALE GENOMIC DNA]</scope>
    <source>
        <strain evidence="2">cv. AG2017</strain>
        <tissue evidence="1">Leaf</tissue>
    </source>
</reference>
<accession>A0A2I0KJV6</accession>
<dbReference type="EMBL" id="PGOL01000542">
    <property type="protein sequence ID" value="PKI68792.1"/>
    <property type="molecule type" value="Genomic_DNA"/>
</dbReference>
<comment type="caution">
    <text evidence="1">The sequence shown here is derived from an EMBL/GenBank/DDBJ whole genome shotgun (WGS) entry which is preliminary data.</text>
</comment>
<sequence>MFPLLRSSTPRHLPLKQSPSPLQSKLLLLPPRASARFHPRNPTKDRLLLRFSCFQIRCKSGGDNLSSVSDAESSSINDEGTQENRNHTSEPITSNETLKKLKRYGISGILSYGLLNTAYYLTTFLLVWFYFAPAPGKMGYLAAVERFLKVMAMVWAGSQVTKLARAGGALALAPFVDRGLSWFAEKYQFESREKAFFAIVASCFGLAVVLFLAVTLISA</sequence>
<dbReference type="PANTHER" id="PTHR34370:SF2">
    <property type="entry name" value="GAG-POL POLYPROTEIN_RETROTRANSPOSON"/>
    <property type="match status" value="1"/>
</dbReference>
<dbReference type="GeneID" id="116192849"/>
<proteinExistence type="predicted"/>
<protein>
    <submittedName>
        <fullName evidence="1">Uncharacterized protein</fullName>
    </submittedName>
</protein>
<dbReference type="OrthoDB" id="2020192at2759"/>